<reference evidence="2" key="1">
    <citation type="journal article" date="2022" name="Front. Genet.">
        <title>Chromosome-Scale Assembly of the Dendrobium nobile Genome Provides Insights Into the Molecular Mechanism of the Biosynthesis of the Medicinal Active Ingredient of Dendrobium.</title>
        <authorList>
            <person name="Xu Q."/>
            <person name="Niu S.-C."/>
            <person name="Li K.-L."/>
            <person name="Zheng P.-J."/>
            <person name="Zhang X.-J."/>
            <person name="Jia Y."/>
            <person name="Liu Y."/>
            <person name="Niu Y.-X."/>
            <person name="Yu L.-H."/>
            <person name="Chen D.-F."/>
            <person name="Zhang G.-Q."/>
        </authorList>
    </citation>
    <scope>NUCLEOTIDE SEQUENCE</scope>
    <source>
        <tissue evidence="2">Leaf</tissue>
    </source>
</reference>
<sequence length="64" mass="7066">MKQLNPPWKLHGRSPLVPLPIINNDTDNLLLPPISMAKTRSSKSLNGKQQPSYNHTISTTCSKG</sequence>
<protein>
    <submittedName>
        <fullName evidence="2">Uncharacterized protein</fullName>
    </submittedName>
</protein>
<name>A0A8T3AH51_DENNO</name>
<dbReference type="Proteomes" id="UP000829196">
    <property type="component" value="Unassembled WGS sequence"/>
</dbReference>
<gene>
    <name evidence="2" type="ORF">KFK09_022183</name>
</gene>
<keyword evidence="3" id="KW-1185">Reference proteome</keyword>
<dbReference type="AlphaFoldDB" id="A0A8T3AH51"/>
<evidence type="ECO:0000313" key="2">
    <source>
        <dbReference type="EMBL" id="KAI0495876.1"/>
    </source>
</evidence>
<feature type="region of interest" description="Disordered" evidence="1">
    <location>
        <begin position="38"/>
        <end position="64"/>
    </location>
</feature>
<dbReference type="EMBL" id="JAGYWB010000016">
    <property type="protein sequence ID" value="KAI0495876.1"/>
    <property type="molecule type" value="Genomic_DNA"/>
</dbReference>
<accession>A0A8T3AH51</accession>
<evidence type="ECO:0000313" key="3">
    <source>
        <dbReference type="Proteomes" id="UP000829196"/>
    </source>
</evidence>
<comment type="caution">
    <text evidence="2">The sequence shown here is derived from an EMBL/GenBank/DDBJ whole genome shotgun (WGS) entry which is preliminary data.</text>
</comment>
<proteinExistence type="predicted"/>
<organism evidence="2 3">
    <name type="scientific">Dendrobium nobile</name>
    <name type="common">Orchid</name>
    <dbReference type="NCBI Taxonomy" id="94219"/>
    <lineage>
        <taxon>Eukaryota</taxon>
        <taxon>Viridiplantae</taxon>
        <taxon>Streptophyta</taxon>
        <taxon>Embryophyta</taxon>
        <taxon>Tracheophyta</taxon>
        <taxon>Spermatophyta</taxon>
        <taxon>Magnoliopsida</taxon>
        <taxon>Liliopsida</taxon>
        <taxon>Asparagales</taxon>
        <taxon>Orchidaceae</taxon>
        <taxon>Epidendroideae</taxon>
        <taxon>Malaxideae</taxon>
        <taxon>Dendrobiinae</taxon>
        <taxon>Dendrobium</taxon>
    </lineage>
</organism>
<evidence type="ECO:0000256" key="1">
    <source>
        <dbReference type="SAM" id="MobiDB-lite"/>
    </source>
</evidence>